<evidence type="ECO:0000259" key="4">
    <source>
        <dbReference type="Pfam" id="PF25877"/>
    </source>
</evidence>
<dbReference type="InterPro" id="IPR058889">
    <property type="entry name" value="WHD_SOWAHA-C"/>
</dbReference>
<evidence type="ECO:0000256" key="2">
    <source>
        <dbReference type="ARBA" id="ARBA00023043"/>
    </source>
</evidence>
<reference evidence="6" key="1">
    <citation type="submission" date="2025-08" db="UniProtKB">
        <authorList>
            <consortium name="RefSeq"/>
        </authorList>
    </citation>
    <scope>IDENTIFICATION</scope>
    <source>
        <tissue evidence="6">Muscle</tissue>
    </source>
</reference>
<evidence type="ECO:0000313" key="5">
    <source>
        <dbReference type="Proteomes" id="UP000694941"/>
    </source>
</evidence>
<dbReference type="Proteomes" id="UP000694941">
    <property type="component" value="Unplaced"/>
</dbReference>
<keyword evidence="5" id="KW-1185">Reference proteome</keyword>
<dbReference type="PANTHER" id="PTHR14491:SF7">
    <property type="entry name" value="SOSONDOWAH, ISOFORM G"/>
    <property type="match status" value="1"/>
</dbReference>
<dbReference type="GeneID" id="106459886"/>
<sequence>MGGKVKNQDLVKHFKKYFLNGDPEKQVEARNQFKDYINTLATVKLVEGIKYLTLKKKYWEIKLCDEELDKSSSSLENLSGLKSPQMYSQKLQGSPAFDDGESRKDQKKVKKMSPDLSRASSSSPEMLGSLQSPHSQSSPSILEAVMLSAVRAVSEPPLGTHMPCDVVSSPVEVPPSPISRPQNMDLPTNQPPRPPPRRKSHGRGKENRGAKIEERVKQFSEDGQLAQESPKEKDLSDLTVSPGSVKERAQKLNKMASESDLTFKPTPVLGLSTTGKKRENRSSEYDDSSVNTLDPRRREWILKAAQADYHSLVRLLKEEPKLAFFRDFITGVSVTFVLKINDSLNIEANGRIMTHQIFACYLLPE</sequence>
<evidence type="ECO:0000313" key="6">
    <source>
        <dbReference type="RefSeq" id="XP_022242170.1"/>
    </source>
</evidence>
<dbReference type="PANTHER" id="PTHR14491">
    <property type="entry name" value="SOSONDOWAH, ISOFORM G"/>
    <property type="match status" value="1"/>
</dbReference>
<keyword evidence="2" id="KW-0040">ANK repeat</keyword>
<feature type="region of interest" description="Disordered" evidence="3">
    <location>
        <begin position="161"/>
        <end position="291"/>
    </location>
</feature>
<dbReference type="Pfam" id="PF25877">
    <property type="entry name" value="WHD_SOWAH"/>
    <property type="match status" value="1"/>
</dbReference>
<dbReference type="RefSeq" id="XP_022242170.1">
    <property type="nucleotide sequence ID" value="XM_022386462.1"/>
</dbReference>
<protein>
    <submittedName>
        <fullName evidence="6">Ankyrin repeat domain-containing protein SOWAHA-like</fullName>
    </submittedName>
</protein>
<feature type="compositionally biased region" description="Low complexity" evidence="3">
    <location>
        <begin position="114"/>
        <end position="138"/>
    </location>
</feature>
<feature type="domain" description="SOWAHA-C winged helix-turn-helix" evidence="4">
    <location>
        <begin position="2"/>
        <end position="61"/>
    </location>
</feature>
<name>A0ABM1SEW5_LIMPO</name>
<accession>A0ABM1SEW5</accession>
<organism evidence="5 6">
    <name type="scientific">Limulus polyphemus</name>
    <name type="common">Atlantic horseshoe crab</name>
    <dbReference type="NCBI Taxonomy" id="6850"/>
    <lineage>
        <taxon>Eukaryota</taxon>
        <taxon>Metazoa</taxon>
        <taxon>Ecdysozoa</taxon>
        <taxon>Arthropoda</taxon>
        <taxon>Chelicerata</taxon>
        <taxon>Merostomata</taxon>
        <taxon>Xiphosura</taxon>
        <taxon>Limulidae</taxon>
        <taxon>Limulus</taxon>
    </lineage>
</organism>
<evidence type="ECO:0000256" key="3">
    <source>
        <dbReference type="SAM" id="MobiDB-lite"/>
    </source>
</evidence>
<feature type="compositionally biased region" description="Basic and acidic residues" evidence="3">
    <location>
        <begin position="203"/>
        <end position="220"/>
    </location>
</feature>
<feature type="region of interest" description="Disordered" evidence="3">
    <location>
        <begin position="79"/>
        <end position="138"/>
    </location>
</feature>
<proteinExistence type="predicted"/>
<gene>
    <name evidence="6" type="primary">LOC106459886</name>
</gene>
<evidence type="ECO:0000256" key="1">
    <source>
        <dbReference type="ARBA" id="ARBA00022737"/>
    </source>
</evidence>
<keyword evidence="1" id="KW-0677">Repeat</keyword>